<evidence type="ECO:0000256" key="2">
    <source>
        <dbReference type="ARBA" id="ARBA00022737"/>
    </source>
</evidence>
<dbReference type="Proteomes" id="UP000314986">
    <property type="component" value="Unassembled WGS sequence"/>
</dbReference>
<accession>A0A4W3I2M4</accession>
<dbReference type="AlphaFoldDB" id="A0A4W3I2M4"/>
<evidence type="ECO:0000313" key="3">
    <source>
        <dbReference type="Ensembl" id="ENSCMIP00000021427.1"/>
    </source>
</evidence>
<dbReference type="InterPro" id="IPR032675">
    <property type="entry name" value="LRR_dom_sf"/>
</dbReference>
<evidence type="ECO:0000256" key="1">
    <source>
        <dbReference type="ARBA" id="ARBA00022614"/>
    </source>
</evidence>
<evidence type="ECO:0000313" key="4">
    <source>
        <dbReference type="Proteomes" id="UP000314986"/>
    </source>
</evidence>
<dbReference type="PROSITE" id="PS51450">
    <property type="entry name" value="LRR"/>
    <property type="match status" value="1"/>
</dbReference>
<name>A0A4W3I2M4_CALMI</name>
<reference evidence="4" key="1">
    <citation type="journal article" date="2006" name="Science">
        <title>Ancient noncoding elements conserved in the human genome.</title>
        <authorList>
            <person name="Venkatesh B."/>
            <person name="Kirkness E.F."/>
            <person name="Loh Y.H."/>
            <person name="Halpern A.L."/>
            <person name="Lee A.P."/>
            <person name="Johnson J."/>
            <person name="Dandona N."/>
            <person name="Viswanathan L.D."/>
            <person name="Tay A."/>
            <person name="Venter J.C."/>
            <person name="Strausberg R.L."/>
            <person name="Brenner S."/>
        </authorList>
    </citation>
    <scope>NUCLEOTIDE SEQUENCE [LARGE SCALE GENOMIC DNA]</scope>
</reference>
<dbReference type="PANTHER" id="PTHR45712:SF18">
    <property type="entry name" value="PODOCAN-LIKE PROTEIN 1"/>
    <property type="match status" value="1"/>
</dbReference>
<dbReference type="SMART" id="SM00369">
    <property type="entry name" value="LRR_TYP"/>
    <property type="match status" value="7"/>
</dbReference>
<reference evidence="3" key="5">
    <citation type="submission" date="2025-09" db="UniProtKB">
        <authorList>
            <consortium name="Ensembl"/>
        </authorList>
    </citation>
    <scope>IDENTIFICATION</scope>
</reference>
<dbReference type="InParanoid" id="A0A4W3I2M4"/>
<dbReference type="STRING" id="7868.ENSCMIP00000021427"/>
<dbReference type="SUPFAM" id="SSF52058">
    <property type="entry name" value="L domain-like"/>
    <property type="match status" value="1"/>
</dbReference>
<dbReference type="InterPro" id="IPR003591">
    <property type="entry name" value="Leu-rich_rpt_typical-subtyp"/>
</dbReference>
<keyword evidence="1" id="KW-0433">Leucine-rich repeat</keyword>
<organism evidence="3 4">
    <name type="scientific">Callorhinchus milii</name>
    <name type="common">Ghost shark</name>
    <dbReference type="NCBI Taxonomy" id="7868"/>
    <lineage>
        <taxon>Eukaryota</taxon>
        <taxon>Metazoa</taxon>
        <taxon>Chordata</taxon>
        <taxon>Craniata</taxon>
        <taxon>Vertebrata</taxon>
        <taxon>Chondrichthyes</taxon>
        <taxon>Holocephali</taxon>
        <taxon>Chimaeriformes</taxon>
        <taxon>Callorhinchidae</taxon>
        <taxon>Callorhinchus</taxon>
    </lineage>
</organism>
<reference evidence="4" key="3">
    <citation type="journal article" date="2014" name="Nature">
        <title>Elephant shark genome provides unique insights into gnathostome evolution.</title>
        <authorList>
            <consortium name="International Elephant Shark Genome Sequencing Consortium"/>
            <person name="Venkatesh B."/>
            <person name="Lee A.P."/>
            <person name="Ravi V."/>
            <person name="Maurya A.K."/>
            <person name="Lian M.M."/>
            <person name="Swann J.B."/>
            <person name="Ohta Y."/>
            <person name="Flajnik M.F."/>
            <person name="Sutoh Y."/>
            <person name="Kasahara M."/>
            <person name="Hoon S."/>
            <person name="Gangu V."/>
            <person name="Roy S.W."/>
            <person name="Irimia M."/>
            <person name="Korzh V."/>
            <person name="Kondrychyn I."/>
            <person name="Lim Z.W."/>
            <person name="Tay B.H."/>
            <person name="Tohari S."/>
            <person name="Kong K.W."/>
            <person name="Ho S."/>
            <person name="Lorente-Galdos B."/>
            <person name="Quilez J."/>
            <person name="Marques-Bonet T."/>
            <person name="Raney B.J."/>
            <person name="Ingham P.W."/>
            <person name="Tay A."/>
            <person name="Hillier L.W."/>
            <person name="Minx P."/>
            <person name="Boehm T."/>
            <person name="Wilson R.K."/>
            <person name="Brenner S."/>
            <person name="Warren W.C."/>
        </authorList>
    </citation>
    <scope>NUCLEOTIDE SEQUENCE [LARGE SCALE GENOMIC DNA]</scope>
</reference>
<keyword evidence="4" id="KW-1185">Reference proteome</keyword>
<keyword evidence="2" id="KW-0677">Repeat</keyword>
<dbReference type="Gene3D" id="3.80.10.10">
    <property type="entry name" value="Ribonuclease Inhibitor"/>
    <property type="match status" value="2"/>
</dbReference>
<reference evidence="4" key="2">
    <citation type="journal article" date="2007" name="PLoS Biol.">
        <title>Survey sequencing and comparative analysis of the elephant shark (Callorhinchus milii) genome.</title>
        <authorList>
            <person name="Venkatesh B."/>
            <person name="Kirkness E.F."/>
            <person name="Loh Y.H."/>
            <person name="Halpern A.L."/>
            <person name="Lee A.P."/>
            <person name="Johnson J."/>
            <person name="Dandona N."/>
            <person name="Viswanathan L.D."/>
            <person name="Tay A."/>
            <person name="Venter J.C."/>
            <person name="Strausberg R.L."/>
            <person name="Brenner S."/>
        </authorList>
    </citation>
    <scope>NUCLEOTIDE SEQUENCE [LARGE SCALE GENOMIC DNA]</scope>
</reference>
<dbReference type="Ensembl" id="ENSCMIT00000021811.1">
    <property type="protein sequence ID" value="ENSCMIP00000021427.1"/>
    <property type="gene ID" value="ENSCMIG00000009758.1"/>
</dbReference>
<proteinExistence type="predicted"/>
<sequence length="346" mass="39850">SCQPASITLWNQVSTLHPSRERVRIPFQRKESFQFSLVLNVWMFSFRIVQCSDKGVDKMPYGIPFNTRNLFLMNNKIEMIQMGLLSEYLSLEFIVLNNNKLTDAGIEGALEGIEKLTRLYMDQNHLHSIPTDLPPTLEELMLNSNNISQMSAYVLAKCTSLKSISLNNNNITDESIPEGAFNQVQNLRKNALTSIPKQLPHSLKILLLQENNLTSIRKNVLWNMSKLEEIHLEHNKISVVAAGAFRRLMGLRHLDISYNQLTRVPRQLPLTLWYLYLHNNQINFIPADSFCVRRRAESRLILVRLEKNNLDHRQVDVHSLKGSRCSLVYGLFINGSRSCDLYSVQK</sequence>
<dbReference type="GeneTree" id="ENSGT00940000167455"/>
<dbReference type="PANTHER" id="PTHR45712">
    <property type="entry name" value="AGAP008170-PA"/>
    <property type="match status" value="1"/>
</dbReference>
<protein>
    <submittedName>
        <fullName evidence="3">Uncharacterized protein</fullName>
    </submittedName>
</protein>
<dbReference type="SMART" id="SM00368">
    <property type="entry name" value="LRR_RI"/>
    <property type="match status" value="3"/>
</dbReference>
<dbReference type="InterPro" id="IPR001611">
    <property type="entry name" value="Leu-rich_rpt"/>
</dbReference>
<dbReference type="Pfam" id="PF13855">
    <property type="entry name" value="LRR_8"/>
    <property type="match status" value="3"/>
</dbReference>
<dbReference type="GO" id="GO:0005615">
    <property type="term" value="C:extracellular space"/>
    <property type="evidence" value="ECO:0007669"/>
    <property type="project" value="TreeGrafter"/>
</dbReference>
<dbReference type="InterPro" id="IPR050333">
    <property type="entry name" value="SLRP"/>
</dbReference>
<reference evidence="3" key="4">
    <citation type="submission" date="2025-08" db="UniProtKB">
        <authorList>
            <consortium name="Ensembl"/>
        </authorList>
    </citation>
    <scope>IDENTIFICATION</scope>
</reference>